<feature type="compositionally biased region" description="Polar residues" evidence="1">
    <location>
        <begin position="69"/>
        <end position="79"/>
    </location>
</feature>
<feature type="region of interest" description="Disordered" evidence="1">
    <location>
        <begin position="57"/>
        <end position="79"/>
    </location>
</feature>
<protein>
    <submittedName>
        <fullName evidence="3">GH02603p2</fullName>
    </submittedName>
</protein>
<organism evidence="3">
    <name type="scientific">Drosophila melanogaster</name>
    <name type="common">Fruit fly</name>
    <dbReference type="NCBI Taxonomy" id="7227"/>
    <lineage>
        <taxon>Eukaryota</taxon>
        <taxon>Metazoa</taxon>
        <taxon>Ecdysozoa</taxon>
        <taxon>Arthropoda</taxon>
        <taxon>Hexapoda</taxon>
        <taxon>Insecta</taxon>
        <taxon>Pterygota</taxon>
        <taxon>Neoptera</taxon>
        <taxon>Endopterygota</taxon>
        <taxon>Diptera</taxon>
        <taxon>Brachycera</taxon>
        <taxon>Muscomorpha</taxon>
        <taxon>Ephydroidea</taxon>
        <taxon>Drosophilidae</taxon>
        <taxon>Drosophila</taxon>
        <taxon>Sophophora</taxon>
    </lineage>
</organism>
<accession>N0A2W3</accession>
<feature type="transmembrane region" description="Helical" evidence="2">
    <location>
        <begin position="17"/>
        <end position="46"/>
    </location>
</feature>
<dbReference type="AlphaFoldDB" id="N0A2W3"/>
<sequence length="79" mass="9086">MSFCTIKWLHSGSRTRILFRSLLSLSLIFFFFFVLFSNSYAFQVLITWEKRRMNKRAGAIQGPKPGRTTARTSSGSFLA</sequence>
<evidence type="ECO:0000256" key="2">
    <source>
        <dbReference type="SAM" id="Phobius"/>
    </source>
</evidence>
<keyword evidence="2" id="KW-1133">Transmembrane helix</keyword>
<evidence type="ECO:0000256" key="1">
    <source>
        <dbReference type="SAM" id="MobiDB-lite"/>
    </source>
</evidence>
<keyword evidence="2" id="KW-0812">Transmembrane</keyword>
<proteinExistence type="evidence at transcript level"/>
<keyword evidence="2" id="KW-0472">Membrane</keyword>
<dbReference type="EMBL" id="AY102653">
    <property type="protein sequence ID" value="AGK45248.1"/>
    <property type="molecule type" value="mRNA"/>
</dbReference>
<evidence type="ECO:0000313" key="3">
    <source>
        <dbReference type="EMBL" id="AGK45248.1"/>
    </source>
</evidence>
<reference evidence="3" key="1">
    <citation type="submission" date="2013-04" db="EMBL/GenBank/DDBJ databases">
        <authorList>
            <person name="Carlson J."/>
            <person name="Booth B."/>
            <person name="Frise E."/>
            <person name="Park S."/>
            <person name="Wan K."/>
            <person name="Yu C."/>
            <person name="Celniker S."/>
        </authorList>
    </citation>
    <scope>NUCLEOTIDE SEQUENCE</scope>
    <source>
        <strain evidence="3">Berkeley</strain>
    </source>
</reference>
<name>N0A2W3_DROME</name>